<dbReference type="PANTHER" id="PTHR35101:SF12">
    <property type="entry name" value="OS02G0162600 PROTEIN"/>
    <property type="match status" value="1"/>
</dbReference>
<evidence type="ECO:0000313" key="3">
    <source>
        <dbReference type="Proteomes" id="UP001415857"/>
    </source>
</evidence>
<dbReference type="EMBL" id="JBBPBK010000016">
    <property type="protein sequence ID" value="KAK9267735.1"/>
    <property type="molecule type" value="Genomic_DNA"/>
</dbReference>
<accession>A0AAP0R433</accession>
<protein>
    <submittedName>
        <fullName evidence="2">Uncharacterized protein</fullName>
    </submittedName>
</protein>
<evidence type="ECO:0000256" key="1">
    <source>
        <dbReference type="SAM" id="MobiDB-lite"/>
    </source>
</evidence>
<keyword evidence="3" id="KW-1185">Reference proteome</keyword>
<dbReference type="Proteomes" id="UP001415857">
    <property type="component" value="Unassembled WGS sequence"/>
</dbReference>
<sequence length="92" mass="9980">MASSRIARFTTEVAPPQFISVMRRRATKMMETINEEERDVSANDYLSLSSKGLSSSSSSASSSTIARATTSTATNSNCFLKEVQRSLSILGH</sequence>
<proteinExistence type="predicted"/>
<reference evidence="2 3" key="1">
    <citation type="journal article" date="2024" name="Plant J.">
        <title>Genome sequences and population genomics reveal climatic adaptation and genomic divergence between two closely related sweetgum species.</title>
        <authorList>
            <person name="Xu W.Q."/>
            <person name="Ren C.Q."/>
            <person name="Zhang X.Y."/>
            <person name="Comes H.P."/>
            <person name="Liu X.H."/>
            <person name="Li Y.G."/>
            <person name="Kettle C.J."/>
            <person name="Jalonen R."/>
            <person name="Gaisberger H."/>
            <person name="Ma Y.Z."/>
            <person name="Qiu Y.X."/>
        </authorList>
    </citation>
    <scope>NUCLEOTIDE SEQUENCE [LARGE SCALE GENOMIC DNA]</scope>
    <source>
        <strain evidence="2">Hangzhou</strain>
    </source>
</reference>
<dbReference type="AlphaFoldDB" id="A0AAP0R433"/>
<organism evidence="2 3">
    <name type="scientific">Liquidambar formosana</name>
    <name type="common">Formosan gum</name>
    <dbReference type="NCBI Taxonomy" id="63359"/>
    <lineage>
        <taxon>Eukaryota</taxon>
        <taxon>Viridiplantae</taxon>
        <taxon>Streptophyta</taxon>
        <taxon>Embryophyta</taxon>
        <taxon>Tracheophyta</taxon>
        <taxon>Spermatophyta</taxon>
        <taxon>Magnoliopsida</taxon>
        <taxon>eudicotyledons</taxon>
        <taxon>Gunneridae</taxon>
        <taxon>Pentapetalae</taxon>
        <taxon>Saxifragales</taxon>
        <taxon>Altingiaceae</taxon>
        <taxon>Liquidambar</taxon>
    </lineage>
</organism>
<name>A0AAP0R433_LIQFO</name>
<gene>
    <name evidence="2" type="ORF">L1049_010168</name>
</gene>
<evidence type="ECO:0000313" key="2">
    <source>
        <dbReference type="EMBL" id="KAK9267735.1"/>
    </source>
</evidence>
<feature type="region of interest" description="Disordered" evidence="1">
    <location>
        <begin position="49"/>
        <end position="71"/>
    </location>
</feature>
<dbReference type="PANTHER" id="PTHR35101">
    <property type="entry name" value="OS02G0162600 PROTEIN"/>
    <property type="match status" value="1"/>
</dbReference>
<comment type="caution">
    <text evidence="2">The sequence shown here is derived from an EMBL/GenBank/DDBJ whole genome shotgun (WGS) entry which is preliminary data.</text>
</comment>